<evidence type="ECO:0000313" key="2">
    <source>
        <dbReference type="Proteomes" id="UP000432015"/>
    </source>
</evidence>
<gene>
    <name evidence="1" type="ORF">GNZ18_11055</name>
</gene>
<dbReference type="Proteomes" id="UP000432015">
    <property type="component" value="Unassembled WGS sequence"/>
</dbReference>
<name>A0A7K1KYU2_9ACTN</name>
<dbReference type="AlphaFoldDB" id="A0A7K1KYU2"/>
<evidence type="ECO:0000313" key="1">
    <source>
        <dbReference type="EMBL" id="MUN37135.1"/>
    </source>
</evidence>
<reference evidence="1 2" key="1">
    <citation type="submission" date="2019-11" db="EMBL/GenBank/DDBJ databases">
        <authorList>
            <person name="Cao P."/>
        </authorList>
    </citation>
    <scope>NUCLEOTIDE SEQUENCE [LARGE SCALE GENOMIC DNA]</scope>
    <source>
        <strain evidence="1 2">NEAU-AAG5</strain>
    </source>
</reference>
<dbReference type="EMBL" id="WOFH01000003">
    <property type="protein sequence ID" value="MUN37135.1"/>
    <property type="molecule type" value="Genomic_DNA"/>
</dbReference>
<sequence length="165" mass="18172">MADYQPGMVEEAMRALGASRTEMREVNARWQRIVRSRTFPRGRRGYEAVLGPGESGTRRVGDVACEVASWPPLPLWPGLRFEVVLAPDGSVMQEWLVRAEGAPPESVEDLVPWSCVVGDLDDRLGTVVHRDGDAPSRWQATISTPDGSTYVAHFVWGLLQSVVAV</sequence>
<proteinExistence type="predicted"/>
<organism evidence="1 2">
    <name type="scientific">Actinomadura litoris</name>
    <dbReference type="NCBI Taxonomy" id="2678616"/>
    <lineage>
        <taxon>Bacteria</taxon>
        <taxon>Bacillati</taxon>
        <taxon>Actinomycetota</taxon>
        <taxon>Actinomycetes</taxon>
        <taxon>Streptosporangiales</taxon>
        <taxon>Thermomonosporaceae</taxon>
        <taxon>Actinomadura</taxon>
    </lineage>
</organism>
<protein>
    <submittedName>
        <fullName evidence="1">Uncharacterized protein</fullName>
    </submittedName>
</protein>
<comment type="caution">
    <text evidence="1">The sequence shown here is derived from an EMBL/GenBank/DDBJ whole genome shotgun (WGS) entry which is preliminary data.</text>
</comment>
<keyword evidence="2" id="KW-1185">Reference proteome</keyword>
<accession>A0A7K1KYU2</accession>